<reference evidence="1" key="2">
    <citation type="submission" date="2019-06" db="EMBL/GenBank/DDBJ databases">
        <title>Genomics analysis of Aphanomyces spp. identifies a new class of oomycete effector associated with host adaptation.</title>
        <authorList>
            <person name="Gaulin E."/>
        </authorList>
    </citation>
    <scope>NUCLEOTIDE SEQUENCE</scope>
    <source>
        <strain evidence="1">CBS 578.67</strain>
    </source>
</reference>
<protein>
    <submittedName>
        <fullName evidence="2">Aste57867_12901 protein</fullName>
    </submittedName>
</protein>
<organism evidence="2 3">
    <name type="scientific">Aphanomyces stellatus</name>
    <dbReference type="NCBI Taxonomy" id="120398"/>
    <lineage>
        <taxon>Eukaryota</taxon>
        <taxon>Sar</taxon>
        <taxon>Stramenopiles</taxon>
        <taxon>Oomycota</taxon>
        <taxon>Saprolegniomycetes</taxon>
        <taxon>Saprolegniales</taxon>
        <taxon>Verrucalvaceae</taxon>
        <taxon>Aphanomyces</taxon>
    </lineage>
</organism>
<dbReference type="AlphaFoldDB" id="A0A485KYF0"/>
<proteinExistence type="predicted"/>
<dbReference type="EMBL" id="VJMH01005408">
    <property type="protein sequence ID" value="KAF0696342.1"/>
    <property type="molecule type" value="Genomic_DNA"/>
</dbReference>
<gene>
    <name evidence="2" type="primary">Aste57867_12901</name>
    <name evidence="1" type="ORF">As57867_012853</name>
    <name evidence="2" type="ORF">ASTE57867_12901</name>
</gene>
<dbReference type="EMBL" id="CAADRA010005429">
    <property type="protein sequence ID" value="VFT89748.1"/>
    <property type="molecule type" value="Genomic_DNA"/>
</dbReference>
<accession>A0A485KYF0</accession>
<evidence type="ECO:0000313" key="2">
    <source>
        <dbReference type="EMBL" id="VFT89748.1"/>
    </source>
</evidence>
<sequence length="224" mass="25176">MSIASGLSDAWHRLMEDGASDHASKWWTKIGTAYGEPHRAYHTLEHLELMYALYQRHHAALHITSMERVFVLAIAFHDIVYDPLSKTNEVDSISVFRQFMAESPCKVATPSEAALVEAMIEATIRHQLPPLSAILPDTAHHHIGCFLDLDLAILGQSSPMYGVYSAQIRQEYIAYSDADFCNGRAAVLRAFLGRDTLYFTHTFQDIAEKVARANVSAELERLTR</sequence>
<dbReference type="SUPFAM" id="SSF109604">
    <property type="entry name" value="HD-domain/PDEase-like"/>
    <property type="match status" value="1"/>
</dbReference>
<evidence type="ECO:0000313" key="1">
    <source>
        <dbReference type="EMBL" id="KAF0696342.1"/>
    </source>
</evidence>
<dbReference type="PANTHER" id="PTHR21174">
    <property type="match status" value="1"/>
</dbReference>
<keyword evidence="3" id="KW-1185">Reference proteome</keyword>
<dbReference type="PIRSF" id="PIRSF035170">
    <property type="entry name" value="HD_phosphohydro"/>
    <property type="match status" value="1"/>
</dbReference>
<name>A0A485KYF0_9STRA</name>
<dbReference type="OrthoDB" id="330671at2759"/>
<dbReference type="PANTHER" id="PTHR21174:SF0">
    <property type="entry name" value="HD PHOSPHOHYDROLASE FAMILY PROTEIN-RELATED"/>
    <property type="match status" value="1"/>
</dbReference>
<reference evidence="2 3" key="1">
    <citation type="submission" date="2019-03" db="EMBL/GenBank/DDBJ databases">
        <authorList>
            <person name="Gaulin E."/>
            <person name="Dumas B."/>
        </authorList>
    </citation>
    <scope>NUCLEOTIDE SEQUENCE [LARGE SCALE GENOMIC DNA]</scope>
    <source>
        <strain evidence="2">CBS 568.67</strain>
    </source>
</reference>
<evidence type="ECO:0000313" key="3">
    <source>
        <dbReference type="Proteomes" id="UP000332933"/>
    </source>
</evidence>
<dbReference type="Proteomes" id="UP000332933">
    <property type="component" value="Unassembled WGS sequence"/>
</dbReference>
<dbReference type="InterPro" id="IPR009218">
    <property type="entry name" value="HD_phosphohydro"/>
</dbReference>